<evidence type="ECO:0000313" key="2">
    <source>
        <dbReference type="Proteomes" id="UP001472677"/>
    </source>
</evidence>
<dbReference type="Proteomes" id="UP001472677">
    <property type="component" value="Unassembled WGS sequence"/>
</dbReference>
<organism evidence="1 2">
    <name type="scientific">Hibiscus sabdariffa</name>
    <name type="common">roselle</name>
    <dbReference type="NCBI Taxonomy" id="183260"/>
    <lineage>
        <taxon>Eukaryota</taxon>
        <taxon>Viridiplantae</taxon>
        <taxon>Streptophyta</taxon>
        <taxon>Embryophyta</taxon>
        <taxon>Tracheophyta</taxon>
        <taxon>Spermatophyta</taxon>
        <taxon>Magnoliopsida</taxon>
        <taxon>eudicotyledons</taxon>
        <taxon>Gunneridae</taxon>
        <taxon>Pentapetalae</taxon>
        <taxon>rosids</taxon>
        <taxon>malvids</taxon>
        <taxon>Malvales</taxon>
        <taxon>Malvaceae</taxon>
        <taxon>Malvoideae</taxon>
        <taxon>Hibiscus</taxon>
    </lineage>
</organism>
<gene>
    <name evidence="1" type="ORF">V6N12_036207</name>
</gene>
<reference evidence="1 2" key="1">
    <citation type="journal article" date="2024" name="G3 (Bethesda)">
        <title>Genome assembly of Hibiscus sabdariffa L. provides insights into metabolisms of medicinal natural products.</title>
        <authorList>
            <person name="Kim T."/>
        </authorList>
    </citation>
    <scope>NUCLEOTIDE SEQUENCE [LARGE SCALE GENOMIC DNA]</scope>
    <source>
        <strain evidence="1">TK-2024</strain>
        <tissue evidence="1">Old leaves</tissue>
    </source>
</reference>
<name>A0ABR2ETX0_9ROSI</name>
<dbReference type="EMBL" id="JBBPBM010000011">
    <property type="protein sequence ID" value="KAK8564076.1"/>
    <property type="molecule type" value="Genomic_DNA"/>
</dbReference>
<keyword evidence="2" id="KW-1185">Reference proteome</keyword>
<protein>
    <submittedName>
        <fullName evidence="1">Uncharacterized protein</fullName>
    </submittedName>
</protein>
<evidence type="ECO:0000313" key="1">
    <source>
        <dbReference type="EMBL" id="KAK8564076.1"/>
    </source>
</evidence>
<sequence>MFSREICFNDKQLEGITHHNGSAISSRFLTALHHRRARILTWKISSLKFVRLNPELSSCNRCGLVSAISNTEFSLSCWDDGDVDIEAKAKAEVELMDLK</sequence>
<proteinExistence type="predicted"/>
<accession>A0ABR2ETX0</accession>
<comment type="caution">
    <text evidence="1">The sequence shown here is derived from an EMBL/GenBank/DDBJ whole genome shotgun (WGS) entry which is preliminary data.</text>
</comment>